<protein>
    <recommendedName>
        <fullName evidence="1">DUF559 domain-containing protein</fullName>
    </recommendedName>
</protein>
<evidence type="ECO:0000259" key="1">
    <source>
        <dbReference type="Pfam" id="PF04480"/>
    </source>
</evidence>
<proteinExistence type="predicted"/>
<reference evidence="2" key="1">
    <citation type="submission" date="2020-02" db="EMBL/GenBank/DDBJ databases">
        <authorList>
            <person name="Meier V. D."/>
        </authorList>
    </citation>
    <scope>NUCLEOTIDE SEQUENCE</scope>
    <source>
        <strain evidence="2">AVDCRST_MAG57</strain>
    </source>
</reference>
<sequence length="285" mass="30575">MPRRPLHGVFIASHAIAEGAITRKQLRSLGYRRLVHGVYADPGLGLDHRLRCTGVALLLPPGTAIGGHSAAAWHGAPFAAPADPVTVLRTADVRWAGPGGVRVHRTELAPGDVTTVDGVPLSSPLRTAWDVAALEPVGTAVAAIDAMVRSGAVSMGELAARLERSAGDWGVSRVRRAFGLVDPRAESSPESKVRVALVLAGLTPVSQFHVLHDGEFLGRVDLAWPEARLVVEYEGAHHFTEERIIADERRYAALIVAGWRVIRLYAPDLRNLDDVVRRVQDALAA</sequence>
<gene>
    <name evidence="2" type="ORF">AVDCRST_MAG57-105</name>
</gene>
<dbReference type="EMBL" id="CADCTI010000009">
    <property type="protein sequence ID" value="CAA9211179.1"/>
    <property type="molecule type" value="Genomic_DNA"/>
</dbReference>
<dbReference type="SUPFAM" id="SSF52980">
    <property type="entry name" value="Restriction endonuclease-like"/>
    <property type="match status" value="1"/>
</dbReference>
<dbReference type="InterPro" id="IPR011335">
    <property type="entry name" value="Restrct_endonuc-II-like"/>
</dbReference>
<accession>A0A6J4GZQ3</accession>
<organism evidence="2">
    <name type="scientific">uncultured Blastococcus sp</name>
    <dbReference type="NCBI Taxonomy" id="217144"/>
    <lineage>
        <taxon>Bacteria</taxon>
        <taxon>Bacillati</taxon>
        <taxon>Actinomycetota</taxon>
        <taxon>Actinomycetes</taxon>
        <taxon>Geodermatophilales</taxon>
        <taxon>Geodermatophilaceae</taxon>
        <taxon>Blastococcus</taxon>
        <taxon>environmental samples</taxon>
    </lineage>
</organism>
<evidence type="ECO:0000313" key="2">
    <source>
        <dbReference type="EMBL" id="CAA9211179.1"/>
    </source>
</evidence>
<dbReference type="AlphaFoldDB" id="A0A6J4GZQ3"/>
<dbReference type="Gene3D" id="3.40.960.10">
    <property type="entry name" value="VSR Endonuclease"/>
    <property type="match status" value="1"/>
</dbReference>
<dbReference type="Pfam" id="PF04480">
    <property type="entry name" value="DUF559"/>
    <property type="match status" value="1"/>
</dbReference>
<feature type="domain" description="DUF559" evidence="1">
    <location>
        <begin position="220"/>
        <end position="283"/>
    </location>
</feature>
<name>A0A6J4GZQ3_9ACTN</name>
<dbReference type="InterPro" id="IPR007569">
    <property type="entry name" value="DUF559"/>
</dbReference>